<accession>A0AAX4PB67</accession>
<sequence length="285" mass="28887">MPELPPEVTPVRGGPGPFEGSPVTKALLFGSLVLSLTLRRGSGALSALAFATGGEIMVGSLLLYKLTEVERVKGSGPTASAILFAALGQYLTSVALRGIFADGLASGPYGPVFCLVAAFTLTVPSVTSFDLFGVRVTNNAFVYLGAFHLAVSRGSSSLAAGAAGYLLGLVHGRKVPGHIGRLQAPSFVSEAVAGILGGSDRGRPTVRFGRLFGGVQQPAGAGPAGAGMGTGLGEGGRQPRQAAEADPQALSQLESMGFDRGLASEALRHANNDLNLAMTLLLGQG</sequence>
<keyword evidence="5" id="KW-1185">Reference proteome</keyword>
<reference evidence="4 5" key="1">
    <citation type="submission" date="2024-03" db="EMBL/GenBank/DDBJ databases">
        <title>Complete genome sequence of the green alga Chloropicon roscoffensis RCC1871.</title>
        <authorList>
            <person name="Lemieux C."/>
            <person name="Pombert J.-F."/>
            <person name="Otis C."/>
            <person name="Turmel M."/>
        </authorList>
    </citation>
    <scope>NUCLEOTIDE SEQUENCE [LARGE SCALE GENOMIC DNA]</scope>
    <source>
        <strain evidence="4 5">RCC1871</strain>
    </source>
</reference>
<feature type="transmembrane region" description="Helical" evidence="2">
    <location>
        <begin position="20"/>
        <end position="38"/>
    </location>
</feature>
<gene>
    <name evidence="4" type="ORF">HKI87_07g46780</name>
</gene>
<dbReference type="SUPFAM" id="SSF46934">
    <property type="entry name" value="UBA-like"/>
    <property type="match status" value="1"/>
</dbReference>
<keyword evidence="2" id="KW-1133">Transmembrane helix</keyword>
<dbReference type="SMART" id="SM00165">
    <property type="entry name" value="UBA"/>
    <property type="match status" value="1"/>
</dbReference>
<dbReference type="EMBL" id="CP151507">
    <property type="protein sequence ID" value="WZN63133.1"/>
    <property type="molecule type" value="Genomic_DNA"/>
</dbReference>
<feature type="domain" description="UBA" evidence="3">
    <location>
        <begin position="244"/>
        <end position="284"/>
    </location>
</feature>
<dbReference type="PROSITE" id="PS50030">
    <property type="entry name" value="UBA"/>
    <property type="match status" value="1"/>
</dbReference>
<name>A0AAX4PB67_9CHLO</name>
<evidence type="ECO:0000313" key="5">
    <source>
        <dbReference type="Proteomes" id="UP001472866"/>
    </source>
</evidence>
<evidence type="ECO:0000313" key="4">
    <source>
        <dbReference type="EMBL" id="WZN63133.1"/>
    </source>
</evidence>
<organism evidence="4 5">
    <name type="scientific">Chloropicon roscoffensis</name>
    <dbReference type="NCBI Taxonomy" id="1461544"/>
    <lineage>
        <taxon>Eukaryota</taxon>
        <taxon>Viridiplantae</taxon>
        <taxon>Chlorophyta</taxon>
        <taxon>Chloropicophyceae</taxon>
        <taxon>Chloropicales</taxon>
        <taxon>Chloropicaceae</taxon>
        <taxon>Chloropicon</taxon>
    </lineage>
</organism>
<feature type="region of interest" description="Disordered" evidence="1">
    <location>
        <begin position="217"/>
        <end position="247"/>
    </location>
</feature>
<dbReference type="InterPro" id="IPR015940">
    <property type="entry name" value="UBA"/>
</dbReference>
<feature type="transmembrane region" description="Helical" evidence="2">
    <location>
        <begin position="140"/>
        <end position="167"/>
    </location>
</feature>
<feature type="transmembrane region" description="Helical" evidence="2">
    <location>
        <begin position="45"/>
        <end position="66"/>
    </location>
</feature>
<keyword evidence="2" id="KW-0812">Transmembrane</keyword>
<dbReference type="Proteomes" id="UP001472866">
    <property type="component" value="Chromosome 07"/>
</dbReference>
<evidence type="ECO:0000256" key="2">
    <source>
        <dbReference type="SAM" id="Phobius"/>
    </source>
</evidence>
<dbReference type="Pfam" id="PF00627">
    <property type="entry name" value="UBA"/>
    <property type="match status" value="1"/>
</dbReference>
<evidence type="ECO:0000259" key="3">
    <source>
        <dbReference type="PROSITE" id="PS50030"/>
    </source>
</evidence>
<dbReference type="AlphaFoldDB" id="A0AAX4PB67"/>
<dbReference type="InterPro" id="IPR009060">
    <property type="entry name" value="UBA-like_sf"/>
</dbReference>
<feature type="compositionally biased region" description="Gly residues" evidence="1">
    <location>
        <begin position="222"/>
        <end position="236"/>
    </location>
</feature>
<protein>
    <submittedName>
        <fullName evidence="4">UBA domain-containing protein</fullName>
    </submittedName>
</protein>
<proteinExistence type="predicted"/>
<keyword evidence="2" id="KW-0472">Membrane</keyword>
<dbReference type="Gene3D" id="1.10.8.10">
    <property type="entry name" value="DNA helicase RuvA subunit, C-terminal domain"/>
    <property type="match status" value="1"/>
</dbReference>
<feature type="transmembrane region" description="Helical" evidence="2">
    <location>
        <begin position="78"/>
        <end position="100"/>
    </location>
</feature>
<evidence type="ECO:0000256" key="1">
    <source>
        <dbReference type="SAM" id="MobiDB-lite"/>
    </source>
</evidence>
<feature type="transmembrane region" description="Helical" evidence="2">
    <location>
        <begin position="112"/>
        <end position="134"/>
    </location>
</feature>